<keyword evidence="3" id="KW-1185">Reference proteome</keyword>
<dbReference type="AlphaFoldDB" id="L0R9H6"/>
<name>L0R9H6_9BACT</name>
<gene>
    <name evidence="2" type="ORF">DESAM_10265</name>
</gene>
<dbReference type="EMBL" id="FO203522">
    <property type="protein sequence ID" value="CCO22246.1"/>
    <property type="molecule type" value="Genomic_DNA"/>
</dbReference>
<dbReference type="PATRIC" id="fig|1121451.3.peg.245"/>
<dbReference type="Pfam" id="PF01370">
    <property type="entry name" value="Epimerase"/>
    <property type="match status" value="1"/>
</dbReference>
<evidence type="ECO:0000259" key="1">
    <source>
        <dbReference type="Pfam" id="PF01370"/>
    </source>
</evidence>
<dbReference type="InterPro" id="IPR001509">
    <property type="entry name" value="Epimerase_deHydtase"/>
</dbReference>
<dbReference type="Proteomes" id="UP000010808">
    <property type="component" value="Chromosome"/>
</dbReference>
<evidence type="ECO:0000313" key="3">
    <source>
        <dbReference type="Proteomes" id="UP000010808"/>
    </source>
</evidence>
<evidence type="ECO:0000313" key="2">
    <source>
        <dbReference type="EMBL" id="CCO22246.1"/>
    </source>
</evidence>
<organism evidence="2 3">
    <name type="scientific">Maridesulfovibrio hydrothermalis AM13 = DSM 14728</name>
    <dbReference type="NCBI Taxonomy" id="1121451"/>
    <lineage>
        <taxon>Bacteria</taxon>
        <taxon>Pseudomonadati</taxon>
        <taxon>Thermodesulfobacteriota</taxon>
        <taxon>Desulfovibrionia</taxon>
        <taxon>Desulfovibrionales</taxon>
        <taxon>Desulfovibrionaceae</taxon>
        <taxon>Maridesulfovibrio</taxon>
    </lineage>
</organism>
<sequence>MCYKILITGSFGLVGTALSQMFEAKGIKIVHFDLLATGKSFGDVRNRIQVQEAMRGCDGVIHLAAISRVLWGERDPNLCWDTNVHGLGNVLDVALEFQHSPWVIFASSREVYGQPESLPVSEDCPVCPVNIYGRSKVKGEQLIDAVRSKGVRACTIRLSNVFGTTADHADRVVPAFARGAALGETLRIDGADHTFDFTHIHDVAEGIVLLADYLLAGKDAPPPIHFVSGQPTTLGELAQQAIEIADSGANIRHAPPRTFDVAKFIGDNSRALSILGWTPQIPLKEGLERLIQAFREDHRGATAGEAV</sequence>
<dbReference type="eggNOG" id="COG0451">
    <property type="taxonomic scope" value="Bacteria"/>
</dbReference>
<accession>L0R9H6</accession>
<dbReference type="HOGENOM" id="CLU_007383_1_7_7"/>
<dbReference type="PANTHER" id="PTHR43245">
    <property type="entry name" value="BIFUNCTIONAL POLYMYXIN RESISTANCE PROTEIN ARNA"/>
    <property type="match status" value="1"/>
</dbReference>
<dbReference type="InterPro" id="IPR050177">
    <property type="entry name" value="Lipid_A_modif_metabolic_enz"/>
</dbReference>
<dbReference type="Gene3D" id="3.40.50.720">
    <property type="entry name" value="NAD(P)-binding Rossmann-like Domain"/>
    <property type="match status" value="1"/>
</dbReference>
<proteinExistence type="predicted"/>
<dbReference type="KEGG" id="dhy:DESAM_10265"/>
<protein>
    <submittedName>
        <fullName evidence="2">NAD-dependent epimerase/dehydratase family protein</fullName>
    </submittedName>
</protein>
<dbReference type="OrthoDB" id="9769113at2"/>
<dbReference type="STRING" id="1121451.DESAM_10265"/>
<feature type="domain" description="NAD-dependent epimerase/dehydratase" evidence="1">
    <location>
        <begin position="5"/>
        <end position="213"/>
    </location>
</feature>
<reference evidence="2 3" key="1">
    <citation type="submission" date="2012-10" db="EMBL/GenBank/DDBJ databases">
        <authorList>
            <person name="Genoscope - CEA"/>
        </authorList>
    </citation>
    <scope>NUCLEOTIDE SEQUENCE [LARGE SCALE GENOMIC DNA]</scope>
    <source>
        <strain evidence="3">AM13 / DSM 14728</strain>
    </source>
</reference>
<dbReference type="RefSeq" id="WP_015334856.1">
    <property type="nucleotide sequence ID" value="NC_020055.1"/>
</dbReference>
<dbReference type="InterPro" id="IPR036291">
    <property type="entry name" value="NAD(P)-bd_dom_sf"/>
</dbReference>
<dbReference type="SUPFAM" id="SSF51735">
    <property type="entry name" value="NAD(P)-binding Rossmann-fold domains"/>
    <property type="match status" value="1"/>
</dbReference>